<dbReference type="InterPro" id="IPR010982">
    <property type="entry name" value="Lambda_DNA-bd_dom_sf"/>
</dbReference>
<dbReference type="PROSITE" id="PS50943">
    <property type="entry name" value="HTH_CROC1"/>
    <property type="match status" value="1"/>
</dbReference>
<dbReference type="Gene3D" id="1.10.260.40">
    <property type="entry name" value="lambda repressor-like DNA-binding domains"/>
    <property type="match status" value="1"/>
</dbReference>
<feature type="domain" description="HTH cro/C1-type" evidence="1">
    <location>
        <begin position="22"/>
        <end position="63"/>
    </location>
</feature>
<evidence type="ECO:0000259" key="1">
    <source>
        <dbReference type="PROSITE" id="PS50943"/>
    </source>
</evidence>
<reference evidence="2 3" key="1">
    <citation type="submission" date="2019-10" db="EMBL/GenBank/DDBJ databases">
        <title>Complete genome sequence of Vibrio sp. strain THAF100, isolated from non-filtered water from the water column of tank 6 of a marine aquarium containing stony-coral fragments. Water maintained at 26 degree C.</title>
        <authorList>
            <person name="Ruckert C."/>
            <person name="Franco A."/>
            <person name="Kalinowski J."/>
            <person name="Glaeser S."/>
        </authorList>
    </citation>
    <scope>NUCLEOTIDE SEQUENCE [LARGE SCALE GENOMIC DNA]</scope>
    <source>
        <strain evidence="2 3">THAF100</strain>
    </source>
</reference>
<dbReference type="InterPro" id="IPR001387">
    <property type="entry name" value="Cro/C1-type_HTH"/>
</dbReference>
<dbReference type="SUPFAM" id="SSF47413">
    <property type="entry name" value="lambda repressor-like DNA-binding domains"/>
    <property type="match status" value="1"/>
</dbReference>
<keyword evidence="3" id="KW-1185">Reference proteome</keyword>
<proteinExistence type="predicted"/>
<dbReference type="KEGG" id="vaq:FIV01_08465"/>
<dbReference type="RefSeq" id="WP_152430603.1">
    <property type="nucleotide sequence ID" value="NZ_CBCSDK010000004.1"/>
</dbReference>
<dbReference type="AlphaFoldDB" id="A0A5P9CJG3"/>
<dbReference type="EMBL" id="CP045350">
    <property type="protein sequence ID" value="QFT26459.1"/>
    <property type="molecule type" value="Genomic_DNA"/>
</dbReference>
<accession>A0A5P9CJG3</accession>
<organism evidence="2 3">
    <name type="scientific">Vibrio aquimaris</name>
    <dbReference type="NCBI Taxonomy" id="2587862"/>
    <lineage>
        <taxon>Bacteria</taxon>
        <taxon>Pseudomonadati</taxon>
        <taxon>Pseudomonadota</taxon>
        <taxon>Gammaproteobacteria</taxon>
        <taxon>Vibrionales</taxon>
        <taxon>Vibrionaceae</taxon>
        <taxon>Vibrio</taxon>
    </lineage>
</organism>
<sequence length="168" mass="19215">MINKIIRLITDSKHDTGGVKFLAQEMGIKYSTLYSLYSGKNSNPTIETVGKICDYYNITFSDLSDDAAPPYHFDRLSSDIIPLSEQNNTNIYIKNNTLIDTLPKSSQLIFEKFSPPLKNKNHYICTTLSGEVVLRKVIEEDSKFIFISSNRIIHEDNYPIMQLKNVKI</sequence>
<gene>
    <name evidence="2" type="ORF">FIV01_08465</name>
</gene>
<dbReference type="Proteomes" id="UP000326936">
    <property type="component" value="Chromosome"/>
</dbReference>
<protein>
    <submittedName>
        <fullName evidence="2">Helix-turn-helix protein</fullName>
    </submittedName>
</protein>
<evidence type="ECO:0000313" key="3">
    <source>
        <dbReference type="Proteomes" id="UP000326936"/>
    </source>
</evidence>
<dbReference type="OrthoDB" id="1446437at2"/>
<dbReference type="CDD" id="cd00093">
    <property type="entry name" value="HTH_XRE"/>
    <property type="match status" value="1"/>
</dbReference>
<dbReference type="Pfam" id="PF13443">
    <property type="entry name" value="HTH_26"/>
    <property type="match status" value="1"/>
</dbReference>
<evidence type="ECO:0000313" key="2">
    <source>
        <dbReference type="EMBL" id="QFT26459.1"/>
    </source>
</evidence>
<name>A0A5P9CJG3_9VIBR</name>
<dbReference type="GO" id="GO:0003677">
    <property type="term" value="F:DNA binding"/>
    <property type="evidence" value="ECO:0007669"/>
    <property type="project" value="InterPro"/>
</dbReference>